<keyword evidence="2" id="KW-1185">Reference proteome</keyword>
<sequence>MNWESKREEIKRRALKNRAFVLTRNEIVRKYENINEESKIEEKYKLEEDKIFKTHSKIKGDDKIGEDSKTKKKIEKYDDNNKEHNLLVLNRGVFNTLKYLKTRVLLFPETKKRNMNNSNLNKRNKIVKF</sequence>
<dbReference type="EMBL" id="SBIQ01000103">
    <property type="protein sequence ID" value="KAF7683291.1"/>
    <property type="molecule type" value="Genomic_DNA"/>
</dbReference>
<evidence type="ECO:0000313" key="2">
    <source>
        <dbReference type="Proteomes" id="UP001516464"/>
    </source>
</evidence>
<organism evidence="1 2">
    <name type="scientific">Astathelohania contejeani</name>
    <dbReference type="NCBI Taxonomy" id="164912"/>
    <lineage>
        <taxon>Eukaryota</taxon>
        <taxon>Fungi</taxon>
        <taxon>Fungi incertae sedis</taxon>
        <taxon>Microsporidia</taxon>
        <taxon>Astathelohaniidae</taxon>
        <taxon>Astathelohania</taxon>
    </lineage>
</organism>
<comment type="caution">
    <text evidence="1">The sequence shown here is derived from an EMBL/GenBank/DDBJ whole genome shotgun (WGS) entry which is preliminary data.</text>
</comment>
<evidence type="ECO:0000313" key="1">
    <source>
        <dbReference type="EMBL" id="KAF7683291.1"/>
    </source>
</evidence>
<name>A0ABQ7HYP6_9MICR</name>
<dbReference type="Proteomes" id="UP001516464">
    <property type="component" value="Unassembled WGS sequence"/>
</dbReference>
<gene>
    <name evidence="1" type="ORF">TCON_1492</name>
</gene>
<reference evidence="1 2" key="1">
    <citation type="submission" date="2019-01" db="EMBL/GenBank/DDBJ databases">
        <title>Genomes sequencing and comparative genomics of infectious freshwater microsporidia, Cucumispora dikerogammari and Thelohania contejeani.</title>
        <authorList>
            <person name="Cormier A."/>
            <person name="Giraud I."/>
            <person name="Wattier R."/>
            <person name="Teixeira M."/>
            <person name="Grandjean F."/>
            <person name="Rigaud T."/>
            <person name="Cordaux R."/>
        </authorList>
    </citation>
    <scope>NUCLEOTIDE SEQUENCE [LARGE SCALE GENOMIC DNA]</scope>
    <source>
        <strain evidence="1">T1</strain>
        <tissue evidence="1">Spores</tissue>
    </source>
</reference>
<proteinExistence type="predicted"/>
<accession>A0ABQ7HYP6</accession>
<protein>
    <submittedName>
        <fullName evidence="1">Uncharacterized protein</fullName>
    </submittedName>
</protein>